<evidence type="ECO:0000313" key="2">
    <source>
        <dbReference type="EMBL" id="UYV70901.1"/>
    </source>
</evidence>
<evidence type="ECO:0000313" key="3">
    <source>
        <dbReference type="Proteomes" id="UP001235939"/>
    </source>
</evidence>
<proteinExistence type="predicted"/>
<dbReference type="PANTHER" id="PTHR46114">
    <property type="entry name" value="APPLE DOMAIN-CONTAINING PROTEIN"/>
    <property type="match status" value="1"/>
</dbReference>
<dbReference type="Proteomes" id="UP001235939">
    <property type="component" value="Chromosome 08"/>
</dbReference>
<dbReference type="EMBL" id="CP092870">
    <property type="protein sequence ID" value="UYV70901.1"/>
    <property type="molecule type" value="Genomic_DNA"/>
</dbReference>
<evidence type="ECO:0000256" key="1">
    <source>
        <dbReference type="SAM" id="MobiDB-lite"/>
    </source>
</evidence>
<gene>
    <name evidence="2" type="ORF">LAZ67_8001059</name>
</gene>
<sequence>MADPSKRRRGNNVPSIIYPDIPLSIGPVPHNPEYPIPTPPKKHPSTTLQNTQKKSLKSVLLHNGNQIPLMPMTHTVQLKGDYTQVRNAMQYHKYNWEVVEDSKMIAFLMGIQVIRGSLGNHKADDYYVELVENLITCYGAMGCRMSLKIHMLDAHYNAFKDNMGAYSEEQGEGFHKDIAAFELRYNFPYTMNMMGT</sequence>
<reference evidence="2 3" key="1">
    <citation type="submission" date="2022-01" db="EMBL/GenBank/DDBJ databases">
        <title>A chromosomal length assembly of Cordylochernes scorpioides.</title>
        <authorList>
            <person name="Zeh D."/>
            <person name="Zeh J."/>
        </authorList>
    </citation>
    <scope>NUCLEOTIDE SEQUENCE [LARGE SCALE GENOMIC DNA]</scope>
    <source>
        <strain evidence="2">IN4F17</strain>
        <tissue evidence="2">Whole Body</tissue>
    </source>
</reference>
<accession>A0ABY6KPW2</accession>
<dbReference type="PANTHER" id="PTHR46114:SF1">
    <property type="entry name" value="ZAD DOMAIN-CONTAINING PROTEIN"/>
    <property type="match status" value="1"/>
</dbReference>
<feature type="compositionally biased region" description="Pro residues" evidence="1">
    <location>
        <begin position="29"/>
        <end position="39"/>
    </location>
</feature>
<keyword evidence="3" id="KW-1185">Reference proteome</keyword>
<name>A0ABY6KPW2_9ARAC</name>
<organism evidence="2 3">
    <name type="scientific">Cordylochernes scorpioides</name>
    <dbReference type="NCBI Taxonomy" id="51811"/>
    <lineage>
        <taxon>Eukaryota</taxon>
        <taxon>Metazoa</taxon>
        <taxon>Ecdysozoa</taxon>
        <taxon>Arthropoda</taxon>
        <taxon>Chelicerata</taxon>
        <taxon>Arachnida</taxon>
        <taxon>Pseudoscorpiones</taxon>
        <taxon>Cheliferoidea</taxon>
        <taxon>Chernetidae</taxon>
        <taxon>Cordylochernes</taxon>
    </lineage>
</organism>
<feature type="region of interest" description="Disordered" evidence="1">
    <location>
        <begin position="28"/>
        <end position="51"/>
    </location>
</feature>
<protein>
    <submittedName>
        <fullName evidence="2">Uncharacterized protein</fullName>
    </submittedName>
</protein>